<dbReference type="AlphaFoldDB" id="A0A6A4VJU6"/>
<feature type="signal peptide" evidence="7">
    <location>
        <begin position="1"/>
        <end position="25"/>
    </location>
</feature>
<keyword evidence="7" id="KW-0732">Signal</keyword>
<dbReference type="InterPro" id="IPR013201">
    <property type="entry name" value="Prot_inhib_I29"/>
</dbReference>
<dbReference type="InterPro" id="IPR038765">
    <property type="entry name" value="Papain-like_cys_pep_sf"/>
</dbReference>
<keyword evidence="3" id="KW-0378">Hydrolase</keyword>
<keyword evidence="2" id="KW-0645">Protease</keyword>
<dbReference type="InterPro" id="IPR025660">
    <property type="entry name" value="Pept_his_AS"/>
</dbReference>
<dbReference type="SMART" id="SM00645">
    <property type="entry name" value="Pept_C1"/>
    <property type="match status" value="1"/>
</dbReference>
<dbReference type="InterPro" id="IPR025661">
    <property type="entry name" value="Pept_asp_AS"/>
</dbReference>
<dbReference type="EMBL" id="VIIS01001930">
    <property type="protein sequence ID" value="KAF0290772.1"/>
    <property type="molecule type" value="Genomic_DNA"/>
</dbReference>
<dbReference type="PROSITE" id="PS00139">
    <property type="entry name" value="THIOL_PROTEASE_CYS"/>
    <property type="match status" value="1"/>
</dbReference>
<dbReference type="Proteomes" id="UP000440578">
    <property type="component" value="Unassembled WGS sequence"/>
</dbReference>
<dbReference type="InterPro" id="IPR000668">
    <property type="entry name" value="Peptidase_C1A_C"/>
</dbReference>
<keyword evidence="4" id="KW-0788">Thiol protease</keyword>
<evidence type="ECO:0000256" key="2">
    <source>
        <dbReference type="ARBA" id="ARBA00022670"/>
    </source>
</evidence>
<sequence length="329" mass="36346">MHITLFQPHTMRAAVLVLLVGAASSFVEQSEWNNFKLKHAKSYANPIEEFYRMKVYADNKAYIEQHMKEHAEGKHTFTVALNKFADLTTEEWSRQYKGLKMGSTTPHKAYEPSGKTAPSSMDWRQYGVVTGVKDQGQCGSCWSFSATGALEGAWARAGNSLISLSEQQLVDCSRPYGNQGCNGGWMDQAFQYIYDNGGIQSEASYPYEARDGSCRAYGQSVARLNGWVDIPSGDENSMMDALGSWGPVSVAIDASKQSFQFYSSGIYYEPSCSSQYLDHGVLAVGYGDGYWLVKNSWGTGWGQSGYIYMTRNGSNQCGIATTASYPYSV</sequence>
<dbReference type="Pfam" id="PF08246">
    <property type="entry name" value="Inhibitor_I29"/>
    <property type="match status" value="1"/>
</dbReference>
<dbReference type="SMART" id="SM00848">
    <property type="entry name" value="Inhibitor_I29"/>
    <property type="match status" value="1"/>
</dbReference>
<dbReference type="SUPFAM" id="SSF54001">
    <property type="entry name" value="Cysteine proteinases"/>
    <property type="match status" value="1"/>
</dbReference>
<evidence type="ECO:0000259" key="9">
    <source>
        <dbReference type="SMART" id="SM00848"/>
    </source>
</evidence>
<dbReference type="InterPro" id="IPR013128">
    <property type="entry name" value="Peptidase_C1A"/>
</dbReference>
<evidence type="ECO:0000256" key="6">
    <source>
        <dbReference type="ARBA" id="ARBA00023157"/>
    </source>
</evidence>
<reference evidence="10 11" key="1">
    <citation type="submission" date="2019-07" db="EMBL/GenBank/DDBJ databases">
        <title>Draft genome assembly of a fouling barnacle, Amphibalanus amphitrite (Darwin, 1854): The first reference genome for Thecostraca.</title>
        <authorList>
            <person name="Kim W."/>
        </authorList>
    </citation>
    <scope>NUCLEOTIDE SEQUENCE [LARGE SCALE GENOMIC DNA]</scope>
    <source>
        <strain evidence="10">SNU_AA5</strain>
        <tissue evidence="10">Soma without cirri and trophi</tissue>
    </source>
</reference>
<protein>
    <submittedName>
        <fullName evidence="10">Cathepsin L</fullName>
    </submittedName>
</protein>
<evidence type="ECO:0000256" key="7">
    <source>
        <dbReference type="SAM" id="SignalP"/>
    </source>
</evidence>
<comment type="similarity">
    <text evidence="1">Belongs to the peptidase C1 family.</text>
</comment>
<dbReference type="GO" id="GO:0006508">
    <property type="term" value="P:proteolysis"/>
    <property type="evidence" value="ECO:0007669"/>
    <property type="project" value="UniProtKB-KW"/>
</dbReference>
<evidence type="ECO:0000256" key="5">
    <source>
        <dbReference type="ARBA" id="ARBA00023145"/>
    </source>
</evidence>
<evidence type="ECO:0000256" key="4">
    <source>
        <dbReference type="ARBA" id="ARBA00022807"/>
    </source>
</evidence>
<comment type="caution">
    <text evidence="10">The sequence shown here is derived from an EMBL/GenBank/DDBJ whole genome shotgun (WGS) entry which is preliminary data.</text>
</comment>
<dbReference type="GO" id="GO:0008234">
    <property type="term" value="F:cysteine-type peptidase activity"/>
    <property type="evidence" value="ECO:0007669"/>
    <property type="project" value="UniProtKB-KW"/>
</dbReference>
<dbReference type="FunFam" id="3.90.70.10:FF:000006">
    <property type="entry name" value="Cathepsin S"/>
    <property type="match status" value="1"/>
</dbReference>
<feature type="domain" description="Cathepsin propeptide inhibitor" evidence="9">
    <location>
        <begin position="32"/>
        <end position="92"/>
    </location>
</feature>
<accession>A0A6A4VJU6</accession>
<feature type="chain" id="PRO_5025656326" evidence="7">
    <location>
        <begin position="26"/>
        <end position="329"/>
    </location>
</feature>
<evidence type="ECO:0000256" key="1">
    <source>
        <dbReference type="ARBA" id="ARBA00008455"/>
    </source>
</evidence>
<dbReference type="PRINTS" id="PR00705">
    <property type="entry name" value="PAPAIN"/>
</dbReference>
<feature type="domain" description="Peptidase C1A papain C-terminal" evidence="8">
    <location>
        <begin position="117"/>
        <end position="327"/>
    </location>
</feature>
<evidence type="ECO:0000259" key="8">
    <source>
        <dbReference type="SMART" id="SM00645"/>
    </source>
</evidence>
<evidence type="ECO:0000313" key="10">
    <source>
        <dbReference type="EMBL" id="KAF0290772.1"/>
    </source>
</evidence>
<dbReference type="PROSITE" id="PS00639">
    <property type="entry name" value="THIOL_PROTEASE_HIS"/>
    <property type="match status" value="1"/>
</dbReference>
<dbReference type="CDD" id="cd02248">
    <property type="entry name" value="Peptidase_C1A"/>
    <property type="match status" value="1"/>
</dbReference>
<dbReference type="InterPro" id="IPR000169">
    <property type="entry name" value="Pept_cys_AS"/>
</dbReference>
<evidence type="ECO:0000313" key="11">
    <source>
        <dbReference type="Proteomes" id="UP000440578"/>
    </source>
</evidence>
<dbReference type="Pfam" id="PF00112">
    <property type="entry name" value="Peptidase_C1"/>
    <property type="match status" value="1"/>
</dbReference>
<dbReference type="PANTHER" id="PTHR12411">
    <property type="entry name" value="CYSTEINE PROTEASE FAMILY C1-RELATED"/>
    <property type="match status" value="1"/>
</dbReference>
<gene>
    <name evidence="10" type="primary">CATL_2</name>
    <name evidence="10" type="ORF">FJT64_011033</name>
</gene>
<name>A0A6A4VJU6_AMPAM</name>
<dbReference type="OrthoDB" id="6609278at2759"/>
<dbReference type="Gene3D" id="3.90.70.10">
    <property type="entry name" value="Cysteine proteinases"/>
    <property type="match status" value="1"/>
</dbReference>
<keyword evidence="11" id="KW-1185">Reference proteome</keyword>
<proteinExistence type="inferred from homology"/>
<keyword evidence="6" id="KW-1015">Disulfide bond</keyword>
<organism evidence="10 11">
    <name type="scientific">Amphibalanus amphitrite</name>
    <name type="common">Striped barnacle</name>
    <name type="synonym">Balanus amphitrite</name>
    <dbReference type="NCBI Taxonomy" id="1232801"/>
    <lineage>
        <taxon>Eukaryota</taxon>
        <taxon>Metazoa</taxon>
        <taxon>Ecdysozoa</taxon>
        <taxon>Arthropoda</taxon>
        <taxon>Crustacea</taxon>
        <taxon>Multicrustacea</taxon>
        <taxon>Cirripedia</taxon>
        <taxon>Thoracica</taxon>
        <taxon>Thoracicalcarea</taxon>
        <taxon>Balanomorpha</taxon>
        <taxon>Balanoidea</taxon>
        <taxon>Balanidae</taxon>
        <taxon>Amphibalaninae</taxon>
        <taxon>Amphibalanus</taxon>
    </lineage>
</organism>
<dbReference type="PROSITE" id="PS00640">
    <property type="entry name" value="THIOL_PROTEASE_ASN"/>
    <property type="match status" value="1"/>
</dbReference>
<dbReference type="InterPro" id="IPR039417">
    <property type="entry name" value="Peptidase_C1A_papain-like"/>
</dbReference>
<evidence type="ECO:0000256" key="3">
    <source>
        <dbReference type="ARBA" id="ARBA00022801"/>
    </source>
</evidence>
<keyword evidence="5" id="KW-0865">Zymogen</keyword>